<organism evidence="1">
    <name type="scientific">marine sediment metagenome</name>
    <dbReference type="NCBI Taxonomy" id="412755"/>
    <lineage>
        <taxon>unclassified sequences</taxon>
        <taxon>metagenomes</taxon>
        <taxon>ecological metagenomes</taxon>
    </lineage>
</organism>
<dbReference type="AlphaFoldDB" id="X0VI66"/>
<feature type="non-terminal residue" evidence="1">
    <location>
        <position position="37"/>
    </location>
</feature>
<proteinExistence type="predicted"/>
<gene>
    <name evidence="1" type="ORF">S01H1_41234</name>
</gene>
<sequence length="37" mass="3950">MVARKTPSEAVTGQAPVKNLNAEIREDLSGELLGIIK</sequence>
<accession>X0VI66</accession>
<dbReference type="EMBL" id="BARS01026144">
    <property type="protein sequence ID" value="GAG12188.1"/>
    <property type="molecule type" value="Genomic_DNA"/>
</dbReference>
<reference evidence="1" key="1">
    <citation type="journal article" date="2014" name="Front. Microbiol.">
        <title>High frequency of phylogenetically diverse reductive dehalogenase-homologous genes in deep subseafloor sedimentary metagenomes.</title>
        <authorList>
            <person name="Kawai M."/>
            <person name="Futagami T."/>
            <person name="Toyoda A."/>
            <person name="Takaki Y."/>
            <person name="Nishi S."/>
            <person name="Hori S."/>
            <person name="Arai W."/>
            <person name="Tsubouchi T."/>
            <person name="Morono Y."/>
            <person name="Uchiyama I."/>
            <person name="Ito T."/>
            <person name="Fujiyama A."/>
            <person name="Inagaki F."/>
            <person name="Takami H."/>
        </authorList>
    </citation>
    <scope>NUCLEOTIDE SEQUENCE</scope>
    <source>
        <strain evidence="1">Expedition CK06-06</strain>
    </source>
</reference>
<protein>
    <submittedName>
        <fullName evidence="1">Uncharacterized protein</fullName>
    </submittedName>
</protein>
<comment type="caution">
    <text evidence="1">The sequence shown here is derived from an EMBL/GenBank/DDBJ whole genome shotgun (WGS) entry which is preliminary data.</text>
</comment>
<name>X0VI66_9ZZZZ</name>
<evidence type="ECO:0000313" key="1">
    <source>
        <dbReference type="EMBL" id="GAG12188.1"/>
    </source>
</evidence>